<evidence type="ECO:0000256" key="5">
    <source>
        <dbReference type="ARBA" id="ARBA00023136"/>
    </source>
</evidence>
<accession>A0A0F7SNX7</accession>
<dbReference type="PANTHER" id="PTHR12815:SF18">
    <property type="entry name" value="SORTING AND ASSEMBLY MACHINERY COMPONENT 50 HOMOLOG"/>
    <property type="match status" value="1"/>
</dbReference>
<comment type="subcellular location">
    <subcellularLocation>
        <location evidence="1">Mitochondrion outer membrane</location>
        <topology evidence="1">Multi-pass membrane protein</topology>
    </subcellularLocation>
</comment>
<dbReference type="InterPro" id="IPR039910">
    <property type="entry name" value="D15-like"/>
</dbReference>
<feature type="domain" description="Bacterial surface antigen (D15)" evidence="7">
    <location>
        <begin position="199"/>
        <end position="514"/>
    </location>
</feature>
<evidence type="ECO:0000256" key="6">
    <source>
        <dbReference type="SAM" id="MobiDB-lite"/>
    </source>
</evidence>
<evidence type="ECO:0000313" key="8">
    <source>
        <dbReference type="EMBL" id="CED83131.1"/>
    </source>
</evidence>
<evidence type="ECO:0000256" key="2">
    <source>
        <dbReference type="ARBA" id="ARBA00010913"/>
    </source>
</evidence>
<keyword evidence="4" id="KW-0812">Transmembrane</keyword>
<evidence type="ECO:0000259" key="7">
    <source>
        <dbReference type="Pfam" id="PF01103"/>
    </source>
</evidence>
<proteinExistence type="inferred from homology"/>
<protein>
    <submittedName>
        <fullName evidence="8">Predicted cell surface protein homologous to bacterial outer membrane proteins</fullName>
    </submittedName>
</protein>
<evidence type="ECO:0000256" key="1">
    <source>
        <dbReference type="ARBA" id="ARBA00004374"/>
    </source>
</evidence>
<name>A0A0F7SNX7_PHARH</name>
<reference evidence="8" key="1">
    <citation type="submission" date="2014-08" db="EMBL/GenBank/DDBJ databases">
        <authorList>
            <person name="Sharma Rahul"/>
            <person name="Thines Marco"/>
        </authorList>
    </citation>
    <scope>NUCLEOTIDE SEQUENCE</scope>
</reference>
<keyword evidence="5" id="KW-0472">Membrane</keyword>
<sequence length="515" mass="55493">MDPQAGSSIFDDEDERSPFSSPQTPDPFPRIVREAPLPTDGEPVGLSTQEILDWQAQQRQARLQGEYQRSARLLNDIVYDNLQTNLPLASLRVLNTRQTRSTFLSSLLTPLLTARQPASEDPTLGSLLELTQEVKQALVPFGLFKRIDVRLEQAQSLLAREGAVDVVVDVEEAGRVTLKSGTEFGQAEGSAYITGDVRNVFGGAETLSVSSSVGTKTRSAFEASLKTPLFASPLQSLVLSVFSLDRDNTSYASHWEGLQGGKLTWEKRNFFGGHSITYEATQRTLQNLLPNASLSVREAARPGPSLKSSLMYAYASDTRDKTFLGTTGRLFKASQEIAGLGGSAFFLKSTTETTFSRAIGTEGLFASFSARAGAVLPMFKDRPVHLADRLLAGGPTGVRGFKMNGMGPRDGEDSLGGDLMYSIGVSLFSPLPIKPEWPFKLHAFANAGKLTSLGATPKESISPLFATAPSVSAGVGLVYDFSPVRIEANFTLPLVGSRKEGLSKGFSLGMGMDFL</sequence>
<feature type="region of interest" description="Disordered" evidence="6">
    <location>
        <begin position="1"/>
        <end position="45"/>
    </location>
</feature>
<organism evidence="8">
    <name type="scientific">Phaffia rhodozyma</name>
    <name type="common">Yeast</name>
    <name type="synonym">Xanthophyllomyces dendrorhous</name>
    <dbReference type="NCBI Taxonomy" id="264483"/>
    <lineage>
        <taxon>Eukaryota</taxon>
        <taxon>Fungi</taxon>
        <taxon>Dikarya</taxon>
        <taxon>Basidiomycota</taxon>
        <taxon>Agaricomycotina</taxon>
        <taxon>Tremellomycetes</taxon>
        <taxon>Cystofilobasidiales</taxon>
        <taxon>Mrakiaceae</taxon>
        <taxon>Phaffia</taxon>
    </lineage>
</organism>
<dbReference type="EMBL" id="LN483142">
    <property type="protein sequence ID" value="CED83131.1"/>
    <property type="molecule type" value="Genomic_DNA"/>
</dbReference>
<evidence type="ECO:0000256" key="4">
    <source>
        <dbReference type="ARBA" id="ARBA00022692"/>
    </source>
</evidence>
<dbReference type="GO" id="GO:0005741">
    <property type="term" value="C:mitochondrial outer membrane"/>
    <property type="evidence" value="ECO:0007669"/>
    <property type="project" value="UniProtKB-SubCell"/>
</dbReference>
<dbReference type="AlphaFoldDB" id="A0A0F7SNX7"/>
<dbReference type="InterPro" id="IPR000184">
    <property type="entry name" value="Bac_surfAg_D15"/>
</dbReference>
<dbReference type="GO" id="GO:0045040">
    <property type="term" value="P:protein insertion into mitochondrial outer membrane"/>
    <property type="evidence" value="ECO:0007669"/>
    <property type="project" value="TreeGrafter"/>
</dbReference>
<dbReference type="PANTHER" id="PTHR12815">
    <property type="entry name" value="SORTING AND ASSEMBLY MACHINERY SAMM50 PROTEIN FAMILY MEMBER"/>
    <property type="match status" value="1"/>
</dbReference>
<dbReference type="Gene3D" id="2.40.160.50">
    <property type="entry name" value="membrane protein fhac: a member of the omp85/tpsb transporter family"/>
    <property type="match status" value="1"/>
</dbReference>
<evidence type="ECO:0000256" key="3">
    <source>
        <dbReference type="ARBA" id="ARBA00022452"/>
    </source>
</evidence>
<comment type="similarity">
    <text evidence="2">Belongs to the SAM50/omp85 family.</text>
</comment>
<keyword evidence="3" id="KW-1134">Transmembrane beta strand</keyword>
<dbReference type="Pfam" id="PF01103">
    <property type="entry name" value="Omp85"/>
    <property type="match status" value="1"/>
</dbReference>